<dbReference type="Proteomes" id="UP001519345">
    <property type="component" value="Unassembled WGS sequence"/>
</dbReference>
<keyword evidence="3" id="KW-1185">Reference proteome</keyword>
<reference evidence="2 3" key="1">
    <citation type="submission" date="2021-03" db="EMBL/GenBank/DDBJ databases">
        <title>Genomic Encyclopedia of Type Strains, Phase IV (KMG-IV): sequencing the most valuable type-strain genomes for metagenomic binning, comparative biology and taxonomic classification.</title>
        <authorList>
            <person name="Goeker M."/>
        </authorList>
    </citation>
    <scope>NUCLEOTIDE SEQUENCE [LARGE SCALE GENOMIC DNA]</scope>
    <source>
        <strain evidence="2 3">DSM 25609</strain>
    </source>
</reference>
<accession>A0ABS4IFN5</accession>
<evidence type="ECO:0000256" key="1">
    <source>
        <dbReference type="SAM" id="MobiDB-lite"/>
    </source>
</evidence>
<name>A0ABS4IFN5_9BACI</name>
<comment type="caution">
    <text evidence="2">The sequence shown here is derived from an EMBL/GenBank/DDBJ whole genome shotgun (WGS) entry which is preliminary data.</text>
</comment>
<proteinExistence type="predicted"/>
<gene>
    <name evidence="2" type="ORF">J2Z83_001845</name>
</gene>
<organism evidence="2 3">
    <name type="scientific">Virgibacillus natechei</name>
    <dbReference type="NCBI Taxonomy" id="1216297"/>
    <lineage>
        <taxon>Bacteria</taxon>
        <taxon>Bacillati</taxon>
        <taxon>Bacillota</taxon>
        <taxon>Bacilli</taxon>
        <taxon>Bacillales</taxon>
        <taxon>Bacillaceae</taxon>
        <taxon>Virgibacillus</taxon>
    </lineage>
</organism>
<evidence type="ECO:0008006" key="4">
    <source>
        <dbReference type="Google" id="ProtNLM"/>
    </source>
</evidence>
<evidence type="ECO:0000313" key="3">
    <source>
        <dbReference type="Proteomes" id="UP001519345"/>
    </source>
</evidence>
<sequence length="50" mass="5890">MTEQVVTYIDSPSEERKNRRAAQKNDPPIYSNRWLGVLPFALRTIRKKSK</sequence>
<protein>
    <recommendedName>
        <fullName evidence="4">YqzE family protein</fullName>
    </recommendedName>
</protein>
<feature type="region of interest" description="Disordered" evidence="1">
    <location>
        <begin position="1"/>
        <end position="26"/>
    </location>
</feature>
<dbReference type="EMBL" id="JAGGKX010000007">
    <property type="protein sequence ID" value="MBP1969738.1"/>
    <property type="molecule type" value="Genomic_DNA"/>
</dbReference>
<dbReference type="InterPro" id="IPR025622">
    <property type="entry name" value="YqzE"/>
</dbReference>
<dbReference type="Pfam" id="PF14038">
    <property type="entry name" value="YqzE"/>
    <property type="match status" value="1"/>
</dbReference>
<evidence type="ECO:0000313" key="2">
    <source>
        <dbReference type="EMBL" id="MBP1969738.1"/>
    </source>
</evidence>